<dbReference type="AlphaFoldDB" id="A0A084U300"/>
<comment type="subcellular location">
    <subcellularLocation>
        <location evidence="1">Cell membrane</location>
        <topology evidence="1">Multi-pass membrane protein</topology>
    </subcellularLocation>
</comment>
<gene>
    <name evidence="13" type="ORF">P271_168</name>
</gene>
<evidence type="ECO:0000256" key="1">
    <source>
        <dbReference type="ARBA" id="ARBA00004651"/>
    </source>
</evidence>
<evidence type="ECO:0000259" key="11">
    <source>
        <dbReference type="PROSITE" id="PS50893"/>
    </source>
</evidence>
<dbReference type="SUPFAM" id="SSF90123">
    <property type="entry name" value="ABC transporter transmembrane region"/>
    <property type="match status" value="1"/>
</dbReference>
<keyword evidence="3" id="KW-0813">Transport</keyword>
<keyword evidence="5 10" id="KW-0812">Transmembrane</keyword>
<dbReference type="PROSITE" id="PS50893">
    <property type="entry name" value="ABC_TRANSPORTER_2"/>
    <property type="match status" value="1"/>
</dbReference>
<evidence type="ECO:0000256" key="6">
    <source>
        <dbReference type="ARBA" id="ARBA00022741"/>
    </source>
</evidence>
<dbReference type="GO" id="GO:0016887">
    <property type="term" value="F:ATP hydrolysis activity"/>
    <property type="evidence" value="ECO:0007669"/>
    <property type="project" value="InterPro"/>
</dbReference>
<feature type="transmembrane region" description="Helical" evidence="10">
    <location>
        <begin position="189"/>
        <end position="210"/>
    </location>
</feature>
<evidence type="ECO:0000256" key="8">
    <source>
        <dbReference type="ARBA" id="ARBA00022989"/>
    </source>
</evidence>
<dbReference type="CDD" id="cd18548">
    <property type="entry name" value="ABC_6TM_Tm287_like"/>
    <property type="match status" value="1"/>
</dbReference>
<evidence type="ECO:0000256" key="3">
    <source>
        <dbReference type="ARBA" id="ARBA00022448"/>
    </source>
</evidence>
<dbReference type="SMART" id="SM00382">
    <property type="entry name" value="AAA"/>
    <property type="match status" value="1"/>
</dbReference>
<evidence type="ECO:0000256" key="5">
    <source>
        <dbReference type="ARBA" id="ARBA00022692"/>
    </source>
</evidence>
<feature type="transmembrane region" description="Helical" evidence="10">
    <location>
        <begin position="310"/>
        <end position="329"/>
    </location>
</feature>
<accession>A0A084U300</accession>
<dbReference type="PROSITE" id="PS00211">
    <property type="entry name" value="ABC_TRANSPORTER_1"/>
    <property type="match status" value="1"/>
</dbReference>
<dbReference type="Gene3D" id="1.20.1560.10">
    <property type="entry name" value="ABC transporter type 1, transmembrane domain"/>
    <property type="match status" value="1"/>
</dbReference>
<evidence type="ECO:0000256" key="2">
    <source>
        <dbReference type="ARBA" id="ARBA00005417"/>
    </source>
</evidence>
<dbReference type="InterPro" id="IPR003593">
    <property type="entry name" value="AAA+_ATPase"/>
</dbReference>
<dbReference type="InterPro" id="IPR011527">
    <property type="entry name" value="ABC1_TM_dom"/>
</dbReference>
<dbReference type="PANTHER" id="PTHR43394:SF1">
    <property type="entry name" value="ATP-BINDING CASSETTE SUB-FAMILY B MEMBER 10, MITOCHONDRIAL"/>
    <property type="match status" value="1"/>
</dbReference>
<feature type="domain" description="ABC transmembrane type-1" evidence="12">
    <location>
        <begin position="17"/>
        <end position="330"/>
    </location>
</feature>
<evidence type="ECO:0000256" key="10">
    <source>
        <dbReference type="SAM" id="Phobius"/>
    </source>
</evidence>
<protein>
    <submittedName>
        <fullName evidence="13">ABC exporter ATP-binding subunit</fullName>
    </submittedName>
</protein>
<keyword evidence="9 10" id="KW-0472">Membrane</keyword>
<dbReference type="GO" id="GO:0005524">
    <property type="term" value="F:ATP binding"/>
    <property type="evidence" value="ECO:0007669"/>
    <property type="project" value="UniProtKB-KW"/>
</dbReference>
<evidence type="ECO:0000313" key="13">
    <source>
        <dbReference type="EMBL" id="KFB07336.1"/>
    </source>
</evidence>
<evidence type="ECO:0000313" key="14">
    <source>
        <dbReference type="Proteomes" id="UP000028523"/>
    </source>
</evidence>
<dbReference type="GO" id="GO:0005886">
    <property type="term" value="C:plasma membrane"/>
    <property type="evidence" value="ECO:0007669"/>
    <property type="project" value="UniProtKB-SubCell"/>
</dbReference>
<feature type="transmembrane region" description="Helical" evidence="10">
    <location>
        <begin position="80"/>
        <end position="99"/>
    </location>
</feature>
<proteinExistence type="inferred from homology"/>
<evidence type="ECO:0000256" key="4">
    <source>
        <dbReference type="ARBA" id="ARBA00022475"/>
    </source>
</evidence>
<reference evidence="13 14" key="1">
    <citation type="journal article" date="2014" name="PLoS ONE">
        <title>Reduction of Hydrogen Peroxide Accumulation and Toxicity by a Catalase from Mycoplasma iowae.</title>
        <authorList>
            <person name="Pritchard R.E."/>
            <person name="Prassinos A.J."/>
            <person name="Osborne J.D."/>
            <person name="Raviv Z."/>
            <person name="Balish M.F."/>
        </authorList>
    </citation>
    <scope>NUCLEOTIDE SEQUENCE [LARGE SCALE GENOMIC DNA]</scope>
    <source>
        <strain evidence="13 14">DK-CPA</strain>
    </source>
</reference>
<keyword evidence="8 10" id="KW-1133">Transmembrane helix</keyword>
<keyword evidence="7 13" id="KW-0067">ATP-binding</keyword>
<keyword evidence="6" id="KW-0547">Nucleotide-binding</keyword>
<comment type="caution">
    <text evidence="13">The sequence shown here is derived from an EMBL/GenBank/DDBJ whole genome shotgun (WGS) entry which is preliminary data.</text>
</comment>
<feature type="transmembrane region" description="Helical" evidence="10">
    <location>
        <begin position="165"/>
        <end position="183"/>
    </location>
</feature>
<feature type="domain" description="ABC transporter" evidence="11">
    <location>
        <begin position="362"/>
        <end position="597"/>
    </location>
</feature>
<dbReference type="Gene3D" id="3.40.50.300">
    <property type="entry name" value="P-loop containing nucleotide triphosphate hydrolases"/>
    <property type="match status" value="1"/>
</dbReference>
<dbReference type="SUPFAM" id="SSF52540">
    <property type="entry name" value="P-loop containing nucleoside triphosphate hydrolases"/>
    <property type="match status" value="1"/>
</dbReference>
<sequence>MFKLFGLLNKKYKSLSFVAALLTFLQVITDLIVPSLLATLITVVVANGISQESPQYQSLLKVVIIYKDWYIKTSSLQESLAVSLGMMTGFSILGIGFGLSSSYLASKVSVELAKVTRQHLFEKIQKLSLSNISKFSTSSLVTRLTNDVTQVQNIMLIMLRIMIRAPFLFIGGLIFCLLTNLNLSITLGIMIPLMLIIIAVFSWLTVPLFIKNQKLLDAINKESRENILGVRVIKSFNLEEKQDSKFNLINNEWCLNSTKAFVRMNIMIPLIMFVTNISLIIMSILARSFYNISQTDIIELSSQITVFSQYLGYVTGGLMMSVMVVVIYIRSKISAKRINEILVEVPDIQKISEGLLIEGSSVEFNNVSFKYGKDSEDVLSNISFKLKEGETLGIIGPTGSGKSTLVSLLSRTFVPYKGEVLVDNKNVNEINTIDLNNKVAQVLQENILFSGTIKSNLLFGKEDATDEDIDKAIDIACAKPFIYKFEDNLNHKVEQRAKNLSGGQKQRLSIARALIREPKILILDDSTSALDAITDVTLRNNIKTKMKGTTTIIVAQKVNSIKDADNIMVLDAGKIVGYGKHNDLVKKCSLYKEIVASQMNKEEQKNV</sequence>
<keyword evidence="4" id="KW-1003">Cell membrane</keyword>
<dbReference type="EMBL" id="AWQU01000086">
    <property type="protein sequence ID" value="KFB07336.1"/>
    <property type="molecule type" value="Genomic_DNA"/>
</dbReference>
<dbReference type="InterPro" id="IPR036640">
    <property type="entry name" value="ABC1_TM_sf"/>
</dbReference>
<keyword evidence="14" id="KW-1185">Reference proteome</keyword>
<dbReference type="FunFam" id="3.40.50.300:FF:000221">
    <property type="entry name" value="Multidrug ABC transporter ATP-binding protein"/>
    <property type="match status" value="1"/>
</dbReference>
<dbReference type="RefSeq" id="WP_036452440.1">
    <property type="nucleotide sequence ID" value="NZ_AWQU01000086.1"/>
</dbReference>
<comment type="similarity">
    <text evidence="2">Belongs to the ABC transporter superfamily.</text>
</comment>
<dbReference type="Pfam" id="PF00664">
    <property type="entry name" value="ABC_membrane"/>
    <property type="match status" value="1"/>
</dbReference>
<dbReference type="InterPro" id="IPR003439">
    <property type="entry name" value="ABC_transporter-like_ATP-bd"/>
</dbReference>
<feature type="transmembrane region" description="Helical" evidence="10">
    <location>
        <begin position="266"/>
        <end position="290"/>
    </location>
</feature>
<dbReference type="Proteomes" id="UP000028523">
    <property type="component" value="Unassembled WGS sequence"/>
</dbReference>
<dbReference type="InterPro" id="IPR017871">
    <property type="entry name" value="ABC_transporter-like_CS"/>
</dbReference>
<dbReference type="InterPro" id="IPR027417">
    <property type="entry name" value="P-loop_NTPase"/>
</dbReference>
<name>A0A084U300_MALIO</name>
<dbReference type="GO" id="GO:0015421">
    <property type="term" value="F:ABC-type oligopeptide transporter activity"/>
    <property type="evidence" value="ECO:0007669"/>
    <property type="project" value="TreeGrafter"/>
</dbReference>
<dbReference type="InterPro" id="IPR039421">
    <property type="entry name" value="Type_1_exporter"/>
</dbReference>
<evidence type="ECO:0000256" key="9">
    <source>
        <dbReference type="ARBA" id="ARBA00023136"/>
    </source>
</evidence>
<dbReference type="PANTHER" id="PTHR43394">
    <property type="entry name" value="ATP-DEPENDENT PERMEASE MDL1, MITOCHONDRIAL"/>
    <property type="match status" value="1"/>
</dbReference>
<organism evidence="13 14">
    <name type="scientific">Malacoplasma iowae DK-CPA</name>
    <dbReference type="NCBI Taxonomy" id="1394179"/>
    <lineage>
        <taxon>Bacteria</taxon>
        <taxon>Bacillati</taxon>
        <taxon>Mycoplasmatota</taxon>
        <taxon>Mycoplasmoidales</taxon>
        <taxon>Mycoplasmoidaceae</taxon>
        <taxon>Malacoplasma</taxon>
    </lineage>
</organism>
<dbReference type="Pfam" id="PF00005">
    <property type="entry name" value="ABC_tran"/>
    <property type="match status" value="1"/>
</dbReference>
<evidence type="ECO:0000259" key="12">
    <source>
        <dbReference type="PROSITE" id="PS50929"/>
    </source>
</evidence>
<dbReference type="PROSITE" id="PS50929">
    <property type="entry name" value="ABC_TM1F"/>
    <property type="match status" value="1"/>
</dbReference>
<evidence type="ECO:0000256" key="7">
    <source>
        <dbReference type="ARBA" id="ARBA00022840"/>
    </source>
</evidence>